<dbReference type="PROSITE" id="PS50878">
    <property type="entry name" value="RT_POL"/>
    <property type="match status" value="1"/>
</dbReference>
<dbReference type="EMBL" id="GBHO01008833">
    <property type="protein sequence ID" value="JAG34771.1"/>
    <property type="molecule type" value="Transcribed_RNA"/>
</dbReference>
<feature type="domain" description="Reverse transcriptase" evidence="1">
    <location>
        <begin position="1"/>
        <end position="105"/>
    </location>
</feature>
<accession>A0A0A9YT19</accession>
<organism evidence="2">
    <name type="scientific">Lygus hesperus</name>
    <name type="common">Western plant bug</name>
    <dbReference type="NCBI Taxonomy" id="30085"/>
    <lineage>
        <taxon>Eukaryota</taxon>
        <taxon>Metazoa</taxon>
        <taxon>Ecdysozoa</taxon>
        <taxon>Arthropoda</taxon>
        <taxon>Hexapoda</taxon>
        <taxon>Insecta</taxon>
        <taxon>Pterygota</taxon>
        <taxon>Neoptera</taxon>
        <taxon>Paraneoptera</taxon>
        <taxon>Hemiptera</taxon>
        <taxon>Heteroptera</taxon>
        <taxon>Panheteroptera</taxon>
        <taxon>Cimicomorpha</taxon>
        <taxon>Miridae</taxon>
        <taxon>Mirini</taxon>
        <taxon>Lygus</taxon>
    </lineage>
</organism>
<evidence type="ECO:0000313" key="2">
    <source>
        <dbReference type="EMBL" id="JAG34771.1"/>
    </source>
</evidence>
<name>A0A0A9YT19_LYGHE</name>
<reference evidence="2" key="1">
    <citation type="journal article" date="2014" name="PLoS ONE">
        <title>Transcriptome-Based Identification of ABC Transporters in the Western Tarnished Plant Bug Lygus hesperus.</title>
        <authorList>
            <person name="Hull J.J."/>
            <person name="Chaney K."/>
            <person name="Geib S.M."/>
            <person name="Fabrick J.A."/>
            <person name="Brent C.S."/>
            <person name="Walsh D."/>
            <person name="Lavine L.C."/>
        </authorList>
    </citation>
    <scope>NUCLEOTIDE SEQUENCE</scope>
</reference>
<reference evidence="2" key="2">
    <citation type="submission" date="2014-07" db="EMBL/GenBank/DDBJ databases">
        <authorList>
            <person name="Hull J."/>
        </authorList>
    </citation>
    <scope>NUCLEOTIDE SEQUENCE</scope>
</reference>
<protein>
    <recommendedName>
        <fullName evidence="1">Reverse transcriptase domain-containing protein</fullName>
    </recommendedName>
</protein>
<dbReference type="InterPro" id="IPR000477">
    <property type="entry name" value="RT_dom"/>
</dbReference>
<feature type="non-terminal residue" evidence="2">
    <location>
        <position position="268"/>
    </location>
</feature>
<proteinExistence type="predicted"/>
<feature type="non-terminal residue" evidence="2">
    <location>
        <position position="1"/>
    </location>
</feature>
<gene>
    <name evidence="2" type="ORF">CM83_9211</name>
</gene>
<evidence type="ECO:0000259" key="1">
    <source>
        <dbReference type="PROSITE" id="PS50878"/>
    </source>
</evidence>
<sequence>GPQLWNILFDTIIRSLEALDVDLVEYANDLVILVRGDNRNDIEAKAIEAMSVLVSRCEGVKLEIASNKTVMMLLKGTLRGWNPIVQVQGERLQYVSNFKYLGITFGERLSVSPHVRSVGQRAWDAFAKVCRLAGSGWGIGFRELRALYKGVFLGILLYAVPSWAHCLNNRQWTQLGSFQRRALIKVNGAYRTAPTAAMPVLAGVLPVRLEGWRRWAEFRVKRRMPVVIQGILDVPEGGGGPVVAGGLLVDALLTCWQREWDEAPIGRL</sequence>
<dbReference type="AlphaFoldDB" id="A0A0A9YT19"/>
<dbReference type="Pfam" id="PF00078">
    <property type="entry name" value="RVT_1"/>
    <property type="match status" value="1"/>
</dbReference>